<keyword evidence="13" id="KW-1185">Reference proteome</keyword>
<dbReference type="PANTHER" id="PTHR14517:SF11">
    <property type="entry name" value="RIB43A-LIKE WITH COILED-COILS PROTEIN 1"/>
    <property type="match status" value="1"/>
</dbReference>
<dbReference type="AlphaFoldDB" id="L5JVB5"/>
<organism evidence="12 13">
    <name type="scientific">Pteropus alecto</name>
    <name type="common">Black flying fox</name>
    <dbReference type="NCBI Taxonomy" id="9402"/>
    <lineage>
        <taxon>Eukaryota</taxon>
        <taxon>Metazoa</taxon>
        <taxon>Chordata</taxon>
        <taxon>Craniata</taxon>
        <taxon>Vertebrata</taxon>
        <taxon>Euteleostomi</taxon>
        <taxon>Mammalia</taxon>
        <taxon>Eutheria</taxon>
        <taxon>Laurasiatheria</taxon>
        <taxon>Chiroptera</taxon>
        <taxon>Yinpterochiroptera</taxon>
        <taxon>Pteropodoidea</taxon>
        <taxon>Pteropodidae</taxon>
        <taxon>Pteropodinae</taxon>
        <taxon>Pteropus</taxon>
    </lineage>
</organism>
<evidence type="ECO:0000313" key="13">
    <source>
        <dbReference type="Proteomes" id="UP000010552"/>
    </source>
</evidence>
<keyword evidence="6" id="KW-0969">Cilium</keyword>
<evidence type="ECO:0000256" key="4">
    <source>
        <dbReference type="ARBA" id="ARBA00022846"/>
    </source>
</evidence>
<comment type="subcellular location">
    <subcellularLocation>
        <location evidence="1">Cytoplasm</location>
        <location evidence="1">Cytoskeleton</location>
        <location evidence="1">Flagellum axoneme</location>
    </subcellularLocation>
</comment>
<evidence type="ECO:0000256" key="2">
    <source>
        <dbReference type="ARBA" id="ARBA00006875"/>
    </source>
</evidence>
<dbReference type="EMBL" id="KB031112">
    <property type="protein sequence ID" value="ELK03265.1"/>
    <property type="molecule type" value="Genomic_DNA"/>
</dbReference>
<comment type="similarity">
    <text evidence="2">Belongs to the RIB43A family.</text>
</comment>
<dbReference type="STRING" id="9402.L5JVB5"/>
<comment type="subunit">
    <text evidence="10">Microtubule inner protein component of sperm flagellar doublet microtubules.</text>
</comment>
<evidence type="ECO:0000256" key="10">
    <source>
        <dbReference type="ARBA" id="ARBA00046435"/>
    </source>
</evidence>
<keyword evidence="8" id="KW-0966">Cell projection</keyword>
<feature type="region of interest" description="Disordered" evidence="11">
    <location>
        <begin position="269"/>
        <end position="288"/>
    </location>
</feature>
<evidence type="ECO:0000256" key="6">
    <source>
        <dbReference type="ARBA" id="ARBA00023069"/>
    </source>
</evidence>
<keyword evidence="5" id="KW-0175">Coiled coil</keyword>
<reference evidence="13" key="1">
    <citation type="journal article" date="2013" name="Science">
        <title>Comparative analysis of bat genomes provides insight into the evolution of flight and immunity.</title>
        <authorList>
            <person name="Zhang G."/>
            <person name="Cowled C."/>
            <person name="Shi Z."/>
            <person name="Huang Z."/>
            <person name="Bishop-Lilly K.A."/>
            <person name="Fang X."/>
            <person name="Wynne J.W."/>
            <person name="Xiong Z."/>
            <person name="Baker M.L."/>
            <person name="Zhao W."/>
            <person name="Tachedjian M."/>
            <person name="Zhu Y."/>
            <person name="Zhou P."/>
            <person name="Jiang X."/>
            <person name="Ng J."/>
            <person name="Yang L."/>
            <person name="Wu L."/>
            <person name="Xiao J."/>
            <person name="Feng Y."/>
            <person name="Chen Y."/>
            <person name="Sun X."/>
            <person name="Zhang Y."/>
            <person name="Marsh G.A."/>
            <person name="Crameri G."/>
            <person name="Broder C.C."/>
            <person name="Frey K.G."/>
            <person name="Wang L.F."/>
            <person name="Wang J."/>
        </authorList>
    </citation>
    <scope>NUCLEOTIDE SEQUENCE [LARGE SCALE GENOMIC DNA]</scope>
</reference>
<dbReference type="InterPro" id="IPR008805">
    <property type="entry name" value="RIB43A"/>
</dbReference>
<evidence type="ECO:0000256" key="11">
    <source>
        <dbReference type="SAM" id="MobiDB-lite"/>
    </source>
</evidence>
<keyword evidence="4" id="KW-0282">Flagellum</keyword>
<dbReference type="InParanoid" id="L5JVB5"/>
<accession>L5JVB5</accession>
<protein>
    <recommendedName>
        <fullName evidence="9">RIB43A-like with coiled-coils protein 1</fullName>
    </recommendedName>
</protein>
<evidence type="ECO:0000256" key="7">
    <source>
        <dbReference type="ARBA" id="ARBA00023212"/>
    </source>
</evidence>
<dbReference type="eggNOG" id="ENOG502QWST">
    <property type="taxonomic scope" value="Eukaryota"/>
</dbReference>
<keyword evidence="3" id="KW-0963">Cytoplasm</keyword>
<gene>
    <name evidence="12" type="ORF">PAL_GLEAN10002020</name>
</gene>
<dbReference type="Pfam" id="PF05914">
    <property type="entry name" value="RIB43A"/>
    <property type="match status" value="1"/>
</dbReference>
<dbReference type="Proteomes" id="UP000010552">
    <property type="component" value="Unassembled WGS sequence"/>
</dbReference>
<evidence type="ECO:0000256" key="8">
    <source>
        <dbReference type="ARBA" id="ARBA00023273"/>
    </source>
</evidence>
<evidence type="ECO:0000256" key="1">
    <source>
        <dbReference type="ARBA" id="ARBA00004611"/>
    </source>
</evidence>
<evidence type="ECO:0000256" key="5">
    <source>
        <dbReference type="ARBA" id="ARBA00023054"/>
    </source>
</evidence>
<dbReference type="PANTHER" id="PTHR14517">
    <property type="entry name" value="RIB43A-RELATED"/>
    <property type="match status" value="1"/>
</dbReference>
<evidence type="ECO:0000313" key="12">
    <source>
        <dbReference type="EMBL" id="ELK03265.1"/>
    </source>
</evidence>
<proteinExistence type="inferred from homology"/>
<keyword evidence="7" id="KW-0206">Cytoskeleton</keyword>
<evidence type="ECO:0000256" key="3">
    <source>
        <dbReference type="ARBA" id="ARBA00022490"/>
    </source>
</evidence>
<sequence>MFKLDLPPDPKEVAAIEARRNREKERQSRIFNARTRVIGVTERSKEAAYGTNQVQYDLVAQMLEKEEAERTRRLAKKVQDFREQKQQLRNRCEFDLSDPDRFWNEFPAYHNDSVPYYGLNSLQYLSGEDLDRAACLRMQQEQFRSSLDRQLWEQQLARIEEQRIEMLNDQLRLAMDTRAAQLAKLEESCRIARMSAIANANKAQAAELAERQRREHKRRQDANFAEIQNQITSDLTKKHPIAQHSVAPQRVQSHCWKGITPEQRAAMKKAQEAQRLEKEAQREAERARNAEWEGQAVCLAQAAMELEEQERLLGAEFRRGLGSFNQQLAKEQSAHLHAEGPIQPDDLSIDEWVLNDGLYQMSILSRVTQSAGKGHLGGQEVAYFLWEAGQQRGAKYA</sequence>
<name>L5JVB5_PTEAL</name>
<dbReference type="FunCoup" id="L5JVB5">
    <property type="interactions" value="161"/>
</dbReference>
<evidence type="ECO:0000256" key="9">
    <source>
        <dbReference type="ARBA" id="ARBA00041087"/>
    </source>
</evidence>